<reference evidence="2" key="1">
    <citation type="journal article" date="2014" name="Environ. Microbiol.">
        <title>Comparative genomics of the marine bacterial genus Glaciecola reveals the high degree of genomic diversity and genomic characteristic for cold adaptation.</title>
        <authorList>
            <person name="Qin Q.L."/>
            <person name="Xie B.B."/>
            <person name="Yu Y."/>
            <person name="Shu Y.L."/>
            <person name="Rong J.C."/>
            <person name="Zhang Y.J."/>
            <person name="Zhao D.L."/>
            <person name="Chen X.L."/>
            <person name="Zhang X.Y."/>
            <person name="Chen B."/>
            <person name="Zhou B.C."/>
            <person name="Zhang Y.Z."/>
        </authorList>
    </citation>
    <scope>NUCLEOTIDE SEQUENCE [LARGE SCALE GENOMIC DNA]</scope>
    <source>
        <strain evidence="2">ACAM 615</strain>
    </source>
</reference>
<dbReference type="EMBL" id="BAEQ01000015">
    <property type="protein sequence ID" value="GAC27680.1"/>
    <property type="molecule type" value="Genomic_DNA"/>
</dbReference>
<dbReference type="AlphaFoldDB" id="K6ZWI2"/>
<accession>K6ZWI2</accession>
<evidence type="ECO:0000313" key="1">
    <source>
        <dbReference type="EMBL" id="GAC27680.1"/>
    </source>
</evidence>
<gene>
    <name evidence="1" type="ORF">GPAL_0800</name>
</gene>
<comment type="caution">
    <text evidence="1">The sequence shown here is derived from an EMBL/GenBank/DDBJ whole genome shotgun (WGS) entry which is preliminary data.</text>
</comment>
<organism evidence="1 2">
    <name type="scientific">Brumicola pallidula DSM 14239 = ACAM 615</name>
    <dbReference type="NCBI Taxonomy" id="1121922"/>
    <lineage>
        <taxon>Bacteria</taxon>
        <taxon>Pseudomonadati</taxon>
        <taxon>Pseudomonadota</taxon>
        <taxon>Gammaproteobacteria</taxon>
        <taxon>Alteromonadales</taxon>
        <taxon>Alteromonadaceae</taxon>
        <taxon>Brumicola</taxon>
    </lineage>
</organism>
<sequence>MVKQKLPFIPVGSINGRKLIEGSRTLSPVVAVTITVVTVVKYKLSHSKYDSLIVNK</sequence>
<name>K6ZWI2_9ALTE</name>
<dbReference type="Proteomes" id="UP000006251">
    <property type="component" value="Unassembled WGS sequence"/>
</dbReference>
<protein>
    <submittedName>
        <fullName evidence="1">Uncharacterized protein</fullName>
    </submittedName>
</protein>
<keyword evidence="2" id="KW-1185">Reference proteome</keyword>
<evidence type="ECO:0000313" key="2">
    <source>
        <dbReference type="Proteomes" id="UP000006251"/>
    </source>
</evidence>
<proteinExistence type="predicted"/>